<evidence type="ECO:0000256" key="1">
    <source>
        <dbReference type="SAM" id="SignalP"/>
    </source>
</evidence>
<dbReference type="SUPFAM" id="SSF53955">
    <property type="entry name" value="Lysozyme-like"/>
    <property type="match status" value="1"/>
</dbReference>
<feature type="domain" description="Transglycosylase SLT" evidence="2">
    <location>
        <begin position="37"/>
        <end position="243"/>
    </location>
</feature>
<dbReference type="RefSeq" id="WP_271201221.1">
    <property type="nucleotide sequence ID" value="NZ_BSFL01000003.1"/>
</dbReference>
<dbReference type="PANTHER" id="PTHR30163">
    <property type="entry name" value="MEMBRANE-BOUND LYTIC MUREIN TRANSGLYCOSYLASE B"/>
    <property type="match status" value="1"/>
</dbReference>
<evidence type="ECO:0000259" key="2">
    <source>
        <dbReference type="Pfam" id="PF13406"/>
    </source>
</evidence>
<feature type="chain" id="PRO_5040980935" evidence="1">
    <location>
        <begin position="27"/>
        <end position="281"/>
    </location>
</feature>
<dbReference type="InterPro" id="IPR011970">
    <property type="entry name" value="MltB_2"/>
</dbReference>
<dbReference type="InterPro" id="IPR023346">
    <property type="entry name" value="Lysozyme-like_dom_sf"/>
</dbReference>
<evidence type="ECO:0000313" key="4">
    <source>
        <dbReference type="Proteomes" id="UP001143309"/>
    </source>
</evidence>
<dbReference type="GO" id="GO:0008933">
    <property type="term" value="F:peptidoglycan lytic transglycosylase activity"/>
    <property type="evidence" value="ECO:0007669"/>
    <property type="project" value="TreeGrafter"/>
</dbReference>
<dbReference type="PANTHER" id="PTHR30163:SF8">
    <property type="entry name" value="LYTIC MUREIN TRANSGLYCOSYLASE"/>
    <property type="match status" value="1"/>
</dbReference>
<protein>
    <submittedName>
        <fullName evidence="3">Lytic transglycosylase</fullName>
    </submittedName>
</protein>
<sequence length="281" mass="30282">MTSTPKRFVAALFGLGVALSASAASAAPCGGNNGEGFDAWVQNFQAEAISRGISPRVASAALSGVSYDRRLIGYDRTQRPFKLTFEQFVAKRAPASLISQARSRIQRNKALFDRVEAKYGVPAPIIATIWGMETAFGAIQGNKNVFNGLATLAYDCRRTEMFQGELIAAMQLVDRGDLTMSEMRGAEHGEIGQAQFLPSSYLKYAVDGDGDGRADMVRSSADTIASIANYLRAKGWRAGGGWEEGSANFGVLAEWNKARVYQRAIAYAATQIDQGGSRAQR</sequence>
<dbReference type="Proteomes" id="UP001143309">
    <property type="component" value="Unassembled WGS sequence"/>
</dbReference>
<reference evidence="3" key="2">
    <citation type="submission" date="2023-01" db="EMBL/GenBank/DDBJ databases">
        <authorList>
            <person name="Sun Q."/>
            <person name="Evtushenko L."/>
        </authorList>
    </citation>
    <scope>NUCLEOTIDE SEQUENCE</scope>
    <source>
        <strain evidence="3">VKM B-2748</strain>
    </source>
</reference>
<organism evidence="3 4">
    <name type="scientific">Methylopila turkensis</name>
    <dbReference type="NCBI Taxonomy" id="1437816"/>
    <lineage>
        <taxon>Bacteria</taxon>
        <taxon>Pseudomonadati</taxon>
        <taxon>Pseudomonadota</taxon>
        <taxon>Alphaproteobacteria</taxon>
        <taxon>Hyphomicrobiales</taxon>
        <taxon>Methylopilaceae</taxon>
        <taxon>Methylopila</taxon>
    </lineage>
</organism>
<dbReference type="Pfam" id="PF13406">
    <property type="entry name" value="SLT_2"/>
    <property type="match status" value="1"/>
</dbReference>
<dbReference type="AlphaFoldDB" id="A0A9W6JS24"/>
<proteinExistence type="predicted"/>
<dbReference type="GO" id="GO:0009253">
    <property type="term" value="P:peptidoglycan catabolic process"/>
    <property type="evidence" value="ECO:0007669"/>
    <property type="project" value="TreeGrafter"/>
</dbReference>
<name>A0A9W6JS24_9HYPH</name>
<dbReference type="Gene3D" id="1.10.8.350">
    <property type="entry name" value="Bacterial muramidase"/>
    <property type="match status" value="1"/>
</dbReference>
<dbReference type="CDD" id="cd13399">
    <property type="entry name" value="Slt35-like"/>
    <property type="match status" value="1"/>
</dbReference>
<comment type="caution">
    <text evidence="3">The sequence shown here is derived from an EMBL/GenBank/DDBJ whole genome shotgun (WGS) entry which is preliminary data.</text>
</comment>
<dbReference type="EMBL" id="BSFL01000003">
    <property type="protein sequence ID" value="GLK80734.1"/>
    <property type="molecule type" value="Genomic_DNA"/>
</dbReference>
<feature type="signal peptide" evidence="1">
    <location>
        <begin position="1"/>
        <end position="26"/>
    </location>
</feature>
<evidence type="ECO:0000313" key="3">
    <source>
        <dbReference type="EMBL" id="GLK80734.1"/>
    </source>
</evidence>
<dbReference type="NCBIfam" id="TIGR02283">
    <property type="entry name" value="MltB_2"/>
    <property type="match status" value="1"/>
</dbReference>
<dbReference type="InterPro" id="IPR031304">
    <property type="entry name" value="SLT_2"/>
</dbReference>
<accession>A0A9W6JS24</accession>
<dbReference type="Gene3D" id="1.10.530.10">
    <property type="match status" value="1"/>
</dbReference>
<gene>
    <name evidence="3" type="ORF">GCM10008174_24750</name>
</gene>
<dbReference type="InterPro" id="IPR043426">
    <property type="entry name" value="MltB-like"/>
</dbReference>
<reference evidence="3" key="1">
    <citation type="journal article" date="2014" name="Int. J. Syst. Evol. Microbiol.">
        <title>Complete genome sequence of Corynebacterium casei LMG S-19264T (=DSM 44701T), isolated from a smear-ripened cheese.</title>
        <authorList>
            <consortium name="US DOE Joint Genome Institute (JGI-PGF)"/>
            <person name="Walter F."/>
            <person name="Albersmeier A."/>
            <person name="Kalinowski J."/>
            <person name="Ruckert C."/>
        </authorList>
    </citation>
    <scope>NUCLEOTIDE SEQUENCE</scope>
    <source>
        <strain evidence="3">VKM B-2748</strain>
    </source>
</reference>
<keyword evidence="1" id="KW-0732">Signal</keyword>
<keyword evidence="4" id="KW-1185">Reference proteome</keyword>